<comment type="caution">
    <text evidence="5">The sequence shown here is derived from an EMBL/GenBank/DDBJ whole genome shotgun (WGS) entry which is preliminary data.</text>
</comment>
<keyword evidence="2 5" id="KW-0808">Transferase</keyword>
<dbReference type="InterPro" id="IPR000241">
    <property type="entry name" value="RlmKL-like_Mtase"/>
</dbReference>
<dbReference type="SUPFAM" id="SSF53335">
    <property type="entry name" value="S-adenosyl-L-methionine-dependent methyltransferases"/>
    <property type="match status" value="1"/>
</dbReference>
<evidence type="ECO:0000259" key="4">
    <source>
        <dbReference type="Pfam" id="PF22020"/>
    </source>
</evidence>
<keyword evidence="6" id="KW-1185">Reference proteome</keyword>
<accession>A0A2V3J3N4</accession>
<evidence type="ECO:0000256" key="1">
    <source>
        <dbReference type="ARBA" id="ARBA00022603"/>
    </source>
</evidence>
<gene>
    <name evidence="5" type="ORF">BWQ96_01117</name>
</gene>
<protein>
    <submittedName>
        <fullName evidence="5">Ribosomal RNA large subunit methyltransferase K/L</fullName>
    </submittedName>
</protein>
<reference evidence="5 6" key="1">
    <citation type="journal article" date="2018" name="Mol. Biol. Evol.">
        <title>Analysis of the draft genome of the red seaweed Gracilariopsis chorda provides insights into genome size evolution in Rhodophyta.</title>
        <authorList>
            <person name="Lee J."/>
            <person name="Yang E.C."/>
            <person name="Graf L."/>
            <person name="Yang J.H."/>
            <person name="Qiu H."/>
            <person name="Zel Zion U."/>
            <person name="Chan C.X."/>
            <person name="Stephens T.G."/>
            <person name="Weber A.P.M."/>
            <person name="Boo G.H."/>
            <person name="Boo S.M."/>
            <person name="Kim K.M."/>
            <person name="Shin Y."/>
            <person name="Jung M."/>
            <person name="Lee S.J."/>
            <person name="Yim H.S."/>
            <person name="Lee J.H."/>
            <person name="Bhattacharya D."/>
            <person name="Yoon H.S."/>
        </authorList>
    </citation>
    <scope>NUCLEOTIDE SEQUENCE [LARGE SCALE GENOMIC DNA]</scope>
    <source>
        <strain evidence="5 6">SKKU-2015</strain>
        <tissue evidence="5">Whole body</tissue>
    </source>
</reference>
<dbReference type="STRING" id="448386.A0A2V3J3N4"/>
<dbReference type="InterPro" id="IPR054170">
    <property type="entry name" value="RlmL_1st"/>
</dbReference>
<evidence type="ECO:0000259" key="3">
    <source>
        <dbReference type="Pfam" id="PF01170"/>
    </source>
</evidence>
<feature type="domain" description="Ribosomal RNA large subunit methyltransferase K/L-like methyltransferase" evidence="3">
    <location>
        <begin position="238"/>
        <end position="436"/>
    </location>
</feature>
<dbReference type="GO" id="GO:0008168">
    <property type="term" value="F:methyltransferase activity"/>
    <property type="evidence" value="ECO:0007669"/>
    <property type="project" value="UniProtKB-KW"/>
</dbReference>
<dbReference type="CDD" id="cd11715">
    <property type="entry name" value="THUMP_AdoMetMT"/>
    <property type="match status" value="1"/>
</dbReference>
<dbReference type="InterPro" id="IPR002052">
    <property type="entry name" value="DNA_methylase_N6_adenine_CS"/>
</dbReference>
<dbReference type="Pfam" id="PF22020">
    <property type="entry name" value="RlmL_1st"/>
    <property type="match status" value="1"/>
</dbReference>
<dbReference type="Gene3D" id="3.30.2130.30">
    <property type="match status" value="1"/>
</dbReference>
<dbReference type="OrthoDB" id="416496at2759"/>
<evidence type="ECO:0000313" key="5">
    <source>
        <dbReference type="EMBL" id="PXF48979.1"/>
    </source>
</evidence>
<sequence length="453" mass="48165">MGIEGYEIASDETAFVSTPWATRVGGGNKKRGACSRRRLTQCKLKNEGTRFFATCARGLGTLLGEELKSAPIKANVTQIHASGVQFESVDADDSVDSEFAHGVRACLHSRLATRVLQELGTMGARRKGRIGYDEVYSTVREVFADGVDRWLDGGALSFRVQARVGSQVAVNERVAATAGRDAILDCLRASGAERGQRPESYGEASVPVFVAVSREGVTVYRDLAGVSLHKRGFRSGRMHVAALNECVAAGMLRLGGAMELRDGFVMDPMCGGGTICTEAGLMATRTPAGWFRGERFAFSDWTDVHGVQLLRAERAEAEGDMLPAEEAPFRVVGSDRHAGATALAQQHVRDAGLLGVVSVRCADAAQLSGNATPQLVVCNPPWGSRLGADAAWATLGAFLRRCAGDDGVTAVVLSGERGATRALAMRARTKVALRVGDVQAAALVYDVLPRRSP</sequence>
<dbReference type="GO" id="GO:0003676">
    <property type="term" value="F:nucleic acid binding"/>
    <property type="evidence" value="ECO:0007669"/>
    <property type="project" value="InterPro"/>
</dbReference>
<feature type="domain" description="RlmL ferredoxin-like" evidence="4">
    <location>
        <begin position="51"/>
        <end position="116"/>
    </location>
</feature>
<keyword evidence="1 5" id="KW-0489">Methyltransferase</keyword>
<dbReference type="AlphaFoldDB" id="A0A2V3J3N4"/>
<evidence type="ECO:0000313" key="6">
    <source>
        <dbReference type="Proteomes" id="UP000247409"/>
    </source>
</evidence>
<proteinExistence type="predicted"/>
<dbReference type="PANTHER" id="PTHR47313">
    <property type="entry name" value="RIBOSOMAL RNA LARGE SUBUNIT METHYLTRANSFERASE K/L"/>
    <property type="match status" value="1"/>
</dbReference>
<dbReference type="GO" id="GO:0032259">
    <property type="term" value="P:methylation"/>
    <property type="evidence" value="ECO:0007669"/>
    <property type="project" value="UniProtKB-KW"/>
</dbReference>
<evidence type="ECO:0000256" key="2">
    <source>
        <dbReference type="ARBA" id="ARBA00022679"/>
    </source>
</evidence>
<dbReference type="Gene3D" id="3.40.50.150">
    <property type="entry name" value="Vaccinia Virus protein VP39"/>
    <property type="match status" value="1"/>
</dbReference>
<dbReference type="PANTHER" id="PTHR47313:SF1">
    <property type="entry name" value="RIBOSOMAL RNA LARGE SUBUNIT METHYLTRANSFERASE K_L"/>
    <property type="match status" value="1"/>
</dbReference>
<dbReference type="Pfam" id="PF01170">
    <property type="entry name" value="UPF0020"/>
    <property type="match status" value="1"/>
</dbReference>
<dbReference type="PROSITE" id="PS00092">
    <property type="entry name" value="N6_MTASE"/>
    <property type="match status" value="1"/>
</dbReference>
<name>A0A2V3J3N4_9FLOR</name>
<dbReference type="GO" id="GO:0043527">
    <property type="term" value="C:tRNA methyltransferase complex"/>
    <property type="evidence" value="ECO:0007669"/>
    <property type="project" value="UniProtKB-ARBA"/>
</dbReference>
<dbReference type="InterPro" id="IPR029063">
    <property type="entry name" value="SAM-dependent_MTases_sf"/>
</dbReference>
<dbReference type="Proteomes" id="UP000247409">
    <property type="component" value="Unassembled WGS sequence"/>
</dbReference>
<dbReference type="EMBL" id="NBIV01000009">
    <property type="protein sequence ID" value="PXF48979.1"/>
    <property type="molecule type" value="Genomic_DNA"/>
</dbReference>
<organism evidence="5 6">
    <name type="scientific">Gracilariopsis chorda</name>
    <dbReference type="NCBI Taxonomy" id="448386"/>
    <lineage>
        <taxon>Eukaryota</taxon>
        <taxon>Rhodophyta</taxon>
        <taxon>Florideophyceae</taxon>
        <taxon>Rhodymeniophycidae</taxon>
        <taxon>Gracilariales</taxon>
        <taxon>Gracilariaceae</taxon>
        <taxon>Gracilariopsis</taxon>
    </lineage>
</organism>